<sequence length="104" mass="10979">LIAFLIGYWSFAMGDSLVTLIWGDMLGSSLPNKLRGTLFGIGQFMVALGAFGMSQFARWAIGGSGLAFPLNYALIFAVAGAFFVCGGLGLALLREEQPAPVSQK</sequence>
<feature type="transmembrane region" description="Helical" evidence="1">
    <location>
        <begin position="6"/>
        <end position="26"/>
    </location>
</feature>
<feature type="non-terminal residue" evidence="2">
    <location>
        <position position="104"/>
    </location>
</feature>
<dbReference type="InterPro" id="IPR036259">
    <property type="entry name" value="MFS_trans_sf"/>
</dbReference>
<dbReference type="AlphaFoldDB" id="A0A2M8P786"/>
<feature type="transmembrane region" description="Helical" evidence="1">
    <location>
        <begin position="73"/>
        <end position="93"/>
    </location>
</feature>
<gene>
    <name evidence="2" type="ORF">CUN49_18620</name>
</gene>
<comment type="caution">
    <text evidence="2">The sequence shown here is derived from an EMBL/GenBank/DDBJ whole genome shotgun (WGS) entry which is preliminary data.</text>
</comment>
<accession>A0A2M8P786</accession>
<evidence type="ECO:0008006" key="4">
    <source>
        <dbReference type="Google" id="ProtNLM"/>
    </source>
</evidence>
<feature type="transmembrane region" description="Helical" evidence="1">
    <location>
        <begin position="38"/>
        <end position="61"/>
    </location>
</feature>
<protein>
    <recommendedName>
        <fullName evidence="4">MFS transporter</fullName>
    </recommendedName>
</protein>
<name>A0A2M8P786_9CHLR</name>
<dbReference type="Proteomes" id="UP000229681">
    <property type="component" value="Unassembled WGS sequence"/>
</dbReference>
<dbReference type="SUPFAM" id="SSF103473">
    <property type="entry name" value="MFS general substrate transporter"/>
    <property type="match status" value="1"/>
</dbReference>
<organism evidence="2 3">
    <name type="scientific">Candidatus Thermofonsia Clade 1 bacterium</name>
    <dbReference type="NCBI Taxonomy" id="2364210"/>
    <lineage>
        <taxon>Bacteria</taxon>
        <taxon>Bacillati</taxon>
        <taxon>Chloroflexota</taxon>
        <taxon>Candidatus Thermofontia</taxon>
        <taxon>Candidatus Thermofonsia Clade 1</taxon>
    </lineage>
</organism>
<keyword evidence="1" id="KW-0812">Transmembrane</keyword>
<proteinExistence type="predicted"/>
<keyword evidence="1" id="KW-0472">Membrane</keyword>
<evidence type="ECO:0000313" key="2">
    <source>
        <dbReference type="EMBL" id="PJF33413.1"/>
    </source>
</evidence>
<evidence type="ECO:0000256" key="1">
    <source>
        <dbReference type="SAM" id="Phobius"/>
    </source>
</evidence>
<feature type="non-terminal residue" evidence="2">
    <location>
        <position position="1"/>
    </location>
</feature>
<reference evidence="2 3" key="1">
    <citation type="submission" date="2017-11" db="EMBL/GenBank/DDBJ databases">
        <title>Evolution of Phototrophy in the Chloroflexi Phylum Driven by Horizontal Gene Transfer.</title>
        <authorList>
            <person name="Ward L.M."/>
            <person name="Hemp J."/>
            <person name="Shih P.M."/>
            <person name="Mcglynn S.E."/>
            <person name="Fischer W."/>
        </authorList>
    </citation>
    <scope>NUCLEOTIDE SEQUENCE [LARGE SCALE GENOMIC DNA]</scope>
    <source>
        <strain evidence="2">JP3_13</strain>
    </source>
</reference>
<dbReference type="EMBL" id="PGTM01000953">
    <property type="protein sequence ID" value="PJF33413.1"/>
    <property type="molecule type" value="Genomic_DNA"/>
</dbReference>
<evidence type="ECO:0000313" key="3">
    <source>
        <dbReference type="Proteomes" id="UP000229681"/>
    </source>
</evidence>
<keyword evidence="1" id="KW-1133">Transmembrane helix</keyword>